<evidence type="ECO:0000313" key="3">
    <source>
        <dbReference type="Proteomes" id="UP001059596"/>
    </source>
</evidence>
<proteinExistence type="predicted"/>
<evidence type="ECO:0000256" key="1">
    <source>
        <dbReference type="SAM" id="MobiDB-lite"/>
    </source>
</evidence>
<gene>
    <name evidence="2" type="ORF">M5D96_004354</name>
</gene>
<sequence length="113" mass="12591">MKTGSNNNHISASSSSNNNNSLMQQQHQQQRTTTSVSVSGISIGTSSQIVTEWEDGIIFDVDDPDFCNLAADKLNFIGWNSDFGFCLHLNGEAREGIPWNGYWFVAFAFERTH</sequence>
<dbReference type="EMBL" id="JAMKOV010000002">
    <property type="protein sequence ID" value="KAI8043029.1"/>
    <property type="molecule type" value="Genomic_DNA"/>
</dbReference>
<evidence type="ECO:0000313" key="2">
    <source>
        <dbReference type="EMBL" id="KAI8043029.1"/>
    </source>
</evidence>
<accession>A0A9P9YTT5</accession>
<dbReference type="Proteomes" id="UP001059596">
    <property type="component" value="Unassembled WGS sequence"/>
</dbReference>
<protein>
    <submittedName>
        <fullName evidence="2">Uncharacterized protein</fullName>
    </submittedName>
</protein>
<feature type="region of interest" description="Disordered" evidence="1">
    <location>
        <begin position="1"/>
        <end position="38"/>
    </location>
</feature>
<name>A0A9P9YTT5_9MUSC</name>
<organism evidence="2 3">
    <name type="scientific">Drosophila gunungcola</name>
    <name type="common">fruit fly</name>
    <dbReference type="NCBI Taxonomy" id="103775"/>
    <lineage>
        <taxon>Eukaryota</taxon>
        <taxon>Metazoa</taxon>
        <taxon>Ecdysozoa</taxon>
        <taxon>Arthropoda</taxon>
        <taxon>Hexapoda</taxon>
        <taxon>Insecta</taxon>
        <taxon>Pterygota</taxon>
        <taxon>Neoptera</taxon>
        <taxon>Endopterygota</taxon>
        <taxon>Diptera</taxon>
        <taxon>Brachycera</taxon>
        <taxon>Muscomorpha</taxon>
        <taxon>Ephydroidea</taxon>
        <taxon>Drosophilidae</taxon>
        <taxon>Drosophila</taxon>
        <taxon>Sophophora</taxon>
    </lineage>
</organism>
<keyword evidence="3" id="KW-1185">Reference proteome</keyword>
<comment type="caution">
    <text evidence="2">The sequence shown here is derived from an EMBL/GenBank/DDBJ whole genome shotgun (WGS) entry which is preliminary data.</text>
</comment>
<dbReference type="AlphaFoldDB" id="A0A9P9YTT5"/>
<reference evidence="2" key="1">
    <citation type="journal article" date="2023" name="Genome Biol. Evol.">
        <title>Long-read-based Genome Assembly of Drosophila gunungcola Reveals Fewer Chemosensory Genes in Flower-breeding Species.</title>
        <authorList>
            <person name="Negi A."/>
            <person name="Liao B.Y."/>
            <person name="Yeh S.D."/>
        </authorList>
    </citation>
    <scope>NUCLEOTIDE SEQUENCE</scope>
    <source>
        <strain evidence="2">Sukarami</strain>
    </source>
</reference>